<evidence type="ECO:0000313" key="1">
    <source>
        <dbReference type="EMBL" id="SCP02855.1"/>
    </source>
</evidence>
<evidence type="ECO:0000313" key="2">
    <source>
        <dbReference type="Proteomes" id="UP000219813"/>
    </source>
</evidence>
<organism evidence="1 2">
    <name type="scientific">Plasmodium malariae</name>
    <dbReference type="NCBI Taxonomy" id="5858"/>
    <lineage>
        <taxon>Eukaryota</taxon>
        <taxon>Sar</taxon>
        <taxon>Alveolata</taxon>
        <taxon>Apicomplexa</taxon>
        <taxon>Aconoidasida</taxon>
        <taxon>Haemosporida</taxon>
        <taxon>Plasmodiidae</taxon>
        <taxon>Plasmodium</taxon>
        <taxon>Plasmodium (Plasmodium)</taxon>
    </lineage>
</organism>
<dbReference type="EMBL" id="LT594634">
    <property type="protein sequence ID" value="SCP02855.1"/>
    <property type="molecule type" value="Genomic_DNA"/>
</dbReference>
<accession>A0A1D3TD91</accession>
<gene>
    <name evidence="1" type="primary">PmUG01_13050200</name>
    <name evidence="1" type="ORF">PMUG01_13050200</name>
</gene>
<reference evidence="1 2" key="1">
    <citation type="submission" date="2016-06" db="EMBL/GenBank/DDBJ databases">
        <authorList>
            <consortium name="Pathogen Informatics"/>
        </authorList>
    </citation>
    <scope>NUCLEOTIDE SEQUENCE [LARGE SCALE GENOMIC DNA]</scope>
</reference>
<dbReference type="AlphaFoldDB" id="A0A1D3TD91"/>
<proteinExistence type="predicted"/>
<keyword evidence="2" id="KW-1185">Reference proteome</keyword>
<dbReference type="VEuPathDB" id="PlasmoDB:PmUG01_13050200"/>
<protein>
    <submittedName>
        <fullName evidence="1">Uncharacterized protein</fullName>
    </submittedName>
</protein>
<name>A0A1D3TD91_PLAMA</name>
<sequence>MAYAKGITLHSLSENNLSLENITENTLRERQKKKFLQKYESNREDILRKIKNSLREKEPIIPTRDKLHQVLAQDKPGVISAHTNDNSFYEQVNALFETYR</sequence>
<dbReference type="OrthoDB" id="381132at2759"/>
<dbReference type="RefSeq" id="XP_028863887.1">
    <property type="nucleotide sequence ID" value="XM_029007505.1"/>
</dbReference>
<dbReference type="GeneID" id="39871219"/>
<dbReference type="Proteomes" id="UP000219813">
    <property type="component" value="Chromosome 13"/>
</dbReference>
<dbReference type="KEGG" id="pmal:PMUG01_13050200"/>